<keyword evidence="3" id="KW-1185">Reference proteome</keyword>
<dbReference type="CDD" id="cd00757">
    <property type="entry name" value="ThiF_MoeB_HesA_family"/>
    <property type="match status" value="1"/>
</dbReference>
<reference evidence="2 3" key="1">
    <citation type="submission" date="2021-04" db="EMBL/GenBank/DDBJ databases">
        <title>Metabacillus sp. strain KIGAM252 whole genome sequence.</title>
        <authorList>
            <person name="Seo M.-J."/>
            <person name="Cho E.-S."/>
            <person name="Hwang C.Y."/>
            <person name="Yoon D.J."/>
        </authorList>
    </citation>
    <scope>NUCLEOTIDE SEQUENCE [LARGE SCALE GENOMIC DNA]</scope>
    <source>
        <strain evidence="2 3">KIGAM252</strain>
    </source>
</reference>
<dbReference type="Gene3D" id="3.40.50.720">
    <property type="entry name" value="NAD(P)-binding Rossmann-like Domain"/>
    <property type="match status" value="1"/>
</dbReference>
<dbReference type="EMBL" id="JAGVRK010000001">
    <property type="protein sequence ID" value="MBS2969181.1"/>
    <property type="molecule type" value="Genomic_DNA"/>
</dbReference>
<organism evidence="2 3">
    <name type="scientific">Metabacillus flavus</name>
    <dbReference type="NCBI Taxonomy" id="2823519"/>
    <lineage>
        <taxon>Bacteria</taxon>
        <taxon>Bacillati</taxon>
        <taxon>Bacillota</taxon>
        <taxon>Bacilli</taxon>
        <taxon>Bacillales</taxon>
        <taxon>Bacillaceae</taxon>
        <taxon>Metabacillus</taxon>
    </lineage>
</organism>
<dbReference type="Pfam" id="PF00899">
    <property type="entry name" value="ThiF"/>
    <property type="match status" value="1"/>
</dbReference>
<dbReference type="InterPro" id="IPR035985">
    <property type="entry name" value="Ubiquitin-activating_enz"/>
</dbReference>
<keyword evidence="2" id="KW-0548">Nucleotidyltransferase</keyword>
<dbReference type="InterPro" id="IPR045886">
    <property type="entry name" value="ThiF/MoeB/HesA"/>
</dbReference>
<evidence type="ECO:0000313" key="3">
    <source>
        <dbReference type="Proteomes" id="UP000682403"/>
    </source>
</evidence>
<dbReference type="NCBIfam" id="NF009123">
    <property type="entry name" value="PRK12475.1"/>
    <property type="match status" value="1"/>
</dbReference>
<dbReference type="RefSeq" id="WP_211558373.1">
    <property type="nucleotide sequence ID" value="NZ_JAGVRK010000001.1"/>
</dbReference>
<dbReference type="PANTHER" id="PTHR10953:SF102">
    <property type="entry name" value="ADENYLYLTRANSFERASE AND SULFURTRANSFERASE MOCS3"/>
    <property type="match status" value="1"/>
</dbReference>
<sequence length="338" mass="38311">MDDRYSRQHLFAPIGKQGQDQISRKHVLIVGTGALGSAAAEMLARAGIGKLTLMDRDYVEWSNLQRQQLYEEKDAREKMPKALAAKNRLFRINADVEVDAYVEDAAPGNLEPLLHDIDLIIDAADNFDIRFVLNDLSHKFRIPWIYGSCVGSYGVTCTILPGKTPCLKCLLERMPPSGATCDTAGIISPAVQITAAYQTAEAMKILVEDMDHLRETFISFDLWNNQHFSIKFDKVKKENCPTCGSNPAYPHLKFENQTKSEVLCGRDTVQIRPQEAIYHNFDELEKRLSVYGKIERNPFLLSCKLPKHRFVIFQDGRVFIHGTNSIQEAKKLYYQILG</sequence>
<gene>
    <name evidence="2" type="ORF">J9317_10445</name>
</gene>
<name>A0ABS5LEK0_9BACI</name>
<dbReference type="InterPro" id="IPR000594">
    <property type="entry name" value="ThiF_NAD_FAD-bd"/>
</dbReference>
<protein>
    <submittedName>
        <fullName evidence="2">ThiF family adenylyltransferase</fullName>
    </submittedName>
</protein>
<accession>A0ABS5LEK0</accession>
<proteinExistence type="predicted"/>
<keyword evidence="2" id="KW-0808">Transferase</keyword>
<dbReference type="SUPFAM" id="SSF69572">
    <property type="entry name" value="Activating enzymes of the ubiquitin-like proteins"/>
    <property type="match status" value="1"/>
</dbReference>
<evidence type="ECO:0000313" key="2">
    <source>
        <dbReference type="EMBL" id="MBS2969181.1"/>
    </source>
</evidence>
<comment type="caution">
    <text evidence="2">The sequence shown here is derived from an EMBL/GenBank/DDBJ whole genome shotgun (WGS) entry which is preliminary data.</text>
</comment>
<evidence type="ECO:0000259" key="1">
    <source>
        <dbReference type="Pfam" id="PF00899"/>
    </source>
</evidence>
<feature type="domain" description="THIF-type NAD/FAD binding fold" evidence="1">
    <location>
        <begin position="5"/>
        <end position="241"/>
    </location>
</feature>
<dbReference type="Proteomes" id="UP000682403">
    <property type="component" value="Unassembled WGS sequence"/>
</dbReference>
<dbReference type="PANTHER" id="PTHR10953">
    <property type="entry name" value="UBIQUITIN-ACTIVATING ENZYME E1"/>
    <property type="match status" value="1"/>
</dbReference>
<dbReference type="GO" id="GO:0016779">
    <property type="term" value="F:nucleotidyltransferase activity"/>
    <property type="evidence" value="ECO:0007669"/>
    <property type="project" value="UniProtKB-KW"/>
</dbReference>